<organism evidence="4 5">
    <name type="scientific">Coemansia erecta</name>
    <dbReference type="NCBI Taxonomy" id="147472"/>
    <lineage>
        <taxon>Eukaryota</taxon>
        <taxon>Fungi</taxon>
        <taxon>Fungi incertae sedis</taxon>
        <taxon>Zoopagomycota</taxon>
        <taxon>Kickxellomycotina</taxon>
        <taxon>Kickxellomycetes</taxon>
        <taxon>Kickxellales</taxon>
        <taxon>Kickxellaceae</taxon>
        <taxon>Coemansia</taxon>
    </lineage>
</organism>
<feature type="compositionally biased region" description="Basic and acidic residues" evidence="3">
    <location>
        <begin position="130"/>
        <end position="144"/>
    </location>
</feature>
<evidence type="ECO:0000256" key="2">
    <source>
        <dbReference type="ARBA" id="ARBA00023125"/>
    </source>
</evidence>
<evidence type="ECO:0000313" key="4">
    <source>
        <dbReference type="EMBL" id="KAJ1724749.1"/>
    </source>
</evidence>
<feature type="compositionally biased region" description="Basic and acidic residues" evidence="3">
    <location>
        <begin position="9"/>
        <end position="18"/>
    </location>
</feature>
<feature type="region of interest" description="Disordered" evidence="3">
    <location>
        <begin position="1"/>
        <end position="446"/>
    </location>
</feature>
<dbReference type="GO" id="GO:0003677">
    <property type="term" value="F:DNA binding"/>
    <property type="evidence" value="ECO:0007669"/>
    <property type="project" value="UniProtKB-KW"/>
</dbReference>
<dbReference type="EMBL" id="JANBOJ010000022">
    <property type="protein sequence ID" value="KAJ1724749.1"/>
    <property type="molecule type" value="Genomic_DNA"/>
</dbReference>
<protein>
    <submittedName>
        <fullName evidence="4">Uncharacterized protein</fullName>
    </submittedName>
</protein>
<dbReference type="OrthoDB" id="4703at2759"/>
<feature type="compositionally biased region" description="Polar residues" evidence="3">
    <location>
        <begin position="306"/>
        <end position="317"/>
    </location>
</feature>
<dbReference type="Proteomes" id="UP001149813">
    <property type="component" value="Unassembled WGS sequence"/>
</dbReference>
<dbReference type="GO" id="GO:0006355">
    <property type="term" value="P:regulation of DNA-templated transcription"/>
    <property type="evidence" value="ECO:0007669"/>
    <property type="project" value="InterPro"/>
</dbReference>
<evidence type="ECO:0000313" key="5">
    <source>
        <dbReference type="Proteomes" id="UP001149813"/>
    </source>
</evidence>
<feature type="compositionally biased region" description="Basic and acidic residues" evidence="3">
    <location>
        <begin position="358"/>
        <end position="391"/>
    </location>
</feature>
<sequence>MVATTSRNVTKDASDPAPRKRGRPRKSSTAENIPVQKNVESAPRKRGRPPKIQSDSAQAAPPQKTKVDAAPRKRGRPPKDKSIETPAAKSSLDTAAPRKRGRPPKDKSIDTPAAKLSSQTAVPRKRGRPSKADKEAAAAAKKGETATLRKSTVPPKNAKPAYVVDRDAQNKDSGSETDAGQDADTEDVDRPRKRARKDAPTGASVQPKRRGRPPKVHSSDASAAVKTTVKSAAHAEPAKRRGRPPKHAAKEPVASTKAPRKVARPSKVSKPAGAEVAAQPKRRGRPPKVRPESTLPSKDSKDSSNDETTLDTGSVSALDSGADQPRKRGRPPKTQETRPTDAPKKRGRPPKQPQQLKEQQEEKEAEQPVHEEQKEQNKQDRIEQEEPEKAPLQKQQDEDDEDSDVDAIKNPPLSAPANGSSDIQEMEPPLSAPIRIADAPKRRGRPPKLVPVVEIALPKAAGLPEEPLKKMPDFNKPEVSDSELSEGWVSSGMKLAKKVVDLL</sequence>
<feature type="compositionally biased region" description="Basic and acidic residues" evidence="3">
    <location>
        <begin position="65"/>
        <end position="83"/>
    </location>
</feature>
<dbReference type="PRINTS" id="PR00929">
    <property type="entry name" value="ATHOOK"/>
</dbReference>
<dbReference type="PRINTS" id="PR00930">
    <property type="entry name" value="HIGHMOBLTYIY"/>
</dbReference>
<keyword evidence="5" id="KW-1185">Reference proteome</keyword>
<proteinExistence type="predicted"/>
<comment type="caution">
    <text evidence="4">The sequence shown here is derived from an EMBL/GenBank/DDBJ whole genome shotgun (WGS) entry which is preliminary data.</text>
</comment>
<gene>
    <name evidence="4" type="ORF">LPJ53_001032</name>
</gene>
<keyword evidence="1" id="KW-0677">Repeat</keyword>
<accession>A0A9W8CT91</accession>
<dbReference type="GO" id="GO:0000785">
    <property type="term" value="C:chromatin"/>
    <property type="evidence" value="ECO:0007669"/>
    <property type="project" value="InterPro"/>
</dbReference>
<evidence type="ECO:0000256" key="1">
    <source>
        <dbReference type="ARBA" id="ARBA00022737"/>
    </source>
</evidence>
<reference evidence="4" key="1">
    <citation type="submission" date="2022-07" db="EMBL/GenBank/DDBJ databases">
        <title>Phylogenomic reconstructions and comparative analyses of Kickxellomycotina fungi.</title>
        <authorList>
            <person name="Reynolds N.K."/>
            <person name="Stajich J.E."/>
            <person name="Barry K."/>
            <person name="Grigoriev I.V."/>
            <person name="Crous P."/>
            <person name="Smith M.E."/>
        </authorList>
    </citation>
    <scope>NUCLEOTIDE SEQUENCE</scope>
    <source>
        <strain evidence="4">NBRC 32514</strain>
    </source>
</reference>
<dbReference type="InterPro" id="IPR017956">
    <property type="entry name" value="AT_hook_DNA-bd_motif"/>
</dbReference>
<name>A0A9W8CT91_9FUNG</name>
<dbReference type="SMART" id="SM00384">
    <property type="entry name" value="AT_hook"/>
    <property type="match status" value="12"/>
</dbReference>
<feature type="compositionally biased region" description="Basic and acidic residues" evidence="3">
    <location>
        <begin position="164"/>
        <end position="174"/>
    </location>
</feature>
<dbReference type="AlphaFoldDB" id="A0A9W8CT91"/>
<keyword evidence="2" id="KW-0238">DNA-binding</keyword>
<feature type="compositionally biased region" description="Basic and acidic residues" evidence="3">
    <location>
        <begin position="466"/>
        <end position="479"/>
    </location>
</feature>
<dbReference type="InterPro" id="IPR000116">
    <property type="entry name" value="HMGA"/>
</dbReference>
<feature type="region of interest" description="Disordered" evidence="3">
    <location>
        <begin position="465"/>
        <end position="485"/>
    </location>
</feature>
<dbReference type="GO" id="GO:0005634">
    <property type="term" value="C:nucleus"/>
    <property type="evidence" value="ECO:0007669"/>
    <property type="project" value="InterPro"/>
</dbReference>
<evidence type="ECO:0000256" key="3">
    <source>
        <dbReference type="SAM" id="MobiDB-lite"/>
    </source>
</evidence>
<dbReference type="Pfam" id="PF02178">
    <property type="entry name" value="AT_hook"/>
    <property type="match status" value="10"/>
</dbReference>
<feature type="compositionally biased region" description="Basic and acidic residues" evidence="3">
    <location>
        <begin position="333"/>
        <end position="344"/>
    </location>
</feature>